<gene>
    <name evidence="1" type="ORF">ATK74_0389</name>
</gene>
<reference evidence="1 2" key="1">
    <citation type="submission" date="2017-10" db="EMBL/GenBank/DDBJ databases">
        <title>Sequencing the genomes of 1000 actinobacteria strains.</title>
        <authorList>
            <person name="Klenk H.-P."/>
        </authorList>
    </citation>
    <scope>NUCLEOTIDE SEQUENCE [LARGE SCALE GENOMIC DNA]</scope>
    <source>
        <strain evidence="1 2">DSM 15597</strain>
    </source>
</reference>
<dbReference type="Pfam" id="PF20471">
    <property type="entry name" value="DUF6716"/>
    <property type="match status" value="1"/>
</dbReference>
<keyword evidence="2" id="KW-1185">Reference proteome</keyword>
<dbReference type="SUPFAM" id="SSF53756">
    <property type="entry name" value="UDP-Glycosyltransferase/glycogen phosphorylase"/>
    <property type="match status" value="1"/>
</dbReference>
<evidence type="ECO:0000313" key="2">
    <source>
        <dbReference type="Proteomes" id="UP000226079"/>
    </source>
</evidence>
<dbReference type="EMBL" id="PDJC01000001">
    <property type="protein sequence ID" value="PFG15868.1"/>
    <property type="molecule type" value="Genomic_DNA"/>
</dbReference>
<protein>
    <submittedName>
        <fullName evidence="1">Uncharacterized protein</fullName>
    </submittedName>
</protein>
<dbReference type="InterPro" id="IPR046561">
    <property type="entry name" value="DUF6716"/>
</dbReference>
<organism evidence="1 2">
    <name type="scientific">Propionicimonas paludicola</name>
    <dbReference type="NCBI Taxonomy" id="185243"/>
    <lineage>
        <taxon>Bacteria</taxon>
        <taxon>Bacillati</taxon>
        <taxon>Actinomycetota</taxon>
        <taxon>Actinomycetes</taxon>
        <taxon>Propionibacteriales</taxon>
        <taxon>Nocardioidaceae</taxon>
        <taxon>Propionicimonas</taxon>
    </lineage>
</organism>
<evidence type="ECO:0000313" key="1">
    <source>
        <dbReference type="EMBL" id="PFG15868.1"/>
    </source>
</evidence>
<dbReference type="Proteomes" id="UP000226079">
    <property type="component" value="Unassembled WGS sequence"/>
</dbReference>
<accession>A0A2A9CNG0</accession>
<comment type="caution">
    <text evidence="1">The sequence shown here is derived from an EMBL/GenBank/DDBJ whole genome shotgun (WGS) entry which is preliminary data.</text>
</comment>
<proteinExistence type="predicted"/>
<sequence length="413" mass="44297">MKVALLADTDGRWKWAARLAARLAAEPEILGYQLWTHELPSHRQLLEAGVRPEQVRQLTPSGLLEALATDLPDILVVAAPGGGCQAVLQLLAAARLEPRPLVLTGYVGVVYENPVDGLLLRAGSDLIGVNSPADLEQFAGVLTSVGARPESLVRTQLPFLEDPAPRTPSGRFAVTFAGQPGVPTSRAERQHLVQRLADHARRHPERDVLVKLRNVPGELATHPEPYPYDELIRGLGSQRPANLKVIGGLMSRALSRTDLLVTVSSMAAVEAIHAGVAAAVLTDFGIRESLGNTYFLGSGLLAGFDELDRGLVPTVNLDWARQRGVRELHDDLPGRVVQALAEPRGELVPFYNLTNASGLLPRLLAGYGVGPDGRPLPARTTSVLRKAVRSGARGVYRHGTTVIGPALRRLAAL</sequence>
<name>A0A2A9CNG0_9ACTN</name>
<dbReference type="AlphaFoldDB" id="A0A2A9CNG0"/>